<dbReference type="PANTHER" id="PTHR30143">
    <property type="entry name" value="ACID HYDRATASE"/>
    <property type="match status" value="1"/>
</dbReference>
<evidence type="ECO:0000313" key="5">
    <source>
        <dbReference type="Proteomes" id="UP001139516"/>
    </source>
</evidence>
<dbReference type="Pfam" id="PF01557">
    <property type="entry name" value="FAA_hydrolase"/>
    <property type="match status" value="1"/>
</dbReference>
<keyword evidence="4" id="KW-0378">Hydrolase</keyword>
<dbReference type="PANTHER" id="PTHR30143:SF0">
    <property type="entry name" value="2-KETO-4-PENTENOATE HYDRATASE"/>
    <property type="match status" value="1"/>
</dbReference>
<dbReference type="GO" id="GO:0016787">
    <property type="term" value="F:hydrolase activity"/>
    <property type="evidence" value="ECO:0007669"/>
    <property type="project" value="UniProtKB-KW"/>
</dbReference>
<dbReference type="InterPro" id="IPR036663">
    <property type="entry name" value="Fumarylacetoacetase_C_sf"/>
</dbReference>
<keyword evidence="5" id="KW-1185">Reference proteome</keyword>
<dbReference type="Gene3D" id="3.90.850.10">
    <property type="entry name" value="Fumarylacetoacetase-like, C-terminal domain"/>
    <property type="match status" value="1"/>
</dbReference>
<feature type="domain" description="Fumarylacetoacetase-like C-terminal" evidence="3">
    <location>
        <begin position="90"/>
        <end position="274"/>
    </location>
</feature>
<feature type="region of interest" description="Disordered" evidence="2">
    <location>
        <begin position="1"/>
        <end position="30"/>
    </location>
</feature>
<dbReference type="AlphaFoldDB" id="A0A9X1Y3N0"/>
<comment type="caution">
    <text evidence="4">The sequence shown here is derived from an EMBL/GenBank/DDBJ whole genome shotgun (WGS) entry which is preliminary data.</text>
</comment>
<name>A0A9X1Y3N0_9PROT</name>
<dbReference type="GO" id="GO:0008684">
    <property type="term" value="F:2-oxopent-4-enoate hydratase activity"/>
    <property type="evidence" value="ECO:0007669"/>
    <property type="project" value="TreeGrafter"/>
</dbReference>
<organism evidence="4 5">
    <name type="scientific">Roseomonas acroporae</name>
    <dbReference type="NCBI Taxonomy" id="2937791"/>
    <lineage>
        <taxon>Bacteria</taxon>
        <taxon>Pseudomonadati</taxon>
        <taxon>Pseudomonadota</taxon>
        <taxon>Alphaproteobacteria</taxon>
        <taxon>Acetobacterales</taxon>
        <taxon>Roseomonadaceae</taxon>
        <taxon>Roseomonas</taxon>
    </lineage>
</organism>
<gene>
    <name evidence="4" type="ORF">M0638_03170</name>
</gene>
<evidence type="ECO:0000259" key="3">
    <source>
        <dbReference type="Pfam" id="PF01557"/>
    </source>
</evidence>
<dbReference type="RefSeq" id="WP_248665509.1">
    <property type="nucleotide sequence ID" value="NZ_JALPRX010000009.1"/>
</dbReference>
<protein>
    <submittedName>
        <fullName evidence="4">Fumarylacetoacetate hydrolase family protein</fullName>
    </submittedName>
</protein>
<sequence length="275" mass="28572">MTGNAEHASPARAEGASPARPEGASPARAERAAAALLEARATRRFLPALPEGTAPRSEAEAYAIQDLVAARLGPVAGWKVGAQTPASEPFASPLHAATIRLDDTPWAADRFQVVGVEAEIAYLLGRDLPPREAPYTDAEVLDAVASLHPAIEIADTRHEGWGRADRLSHLADQGGHGALILGPAVEDWRRIVPVAQPVRVTVNGVVIHEGVGGNSAGDPVRMLRWLADGGAARLGGLRRGQVVTTGSMSGCILSAVPARIRAEFAGMGAVETSVA</sequence>
<dbReference type="GO" id="GO:0005737">
    <property type="term" value="C:cytoplasm"/>
    <property type="evidence" value="ECO:0007669"/>
    <property type="project" value="TreeGrafter"/>
</dbReference>
<proteinExistence type="predicted"/>
<dbReference type="Proteomes" id="UP001139516">
    <property type="component" value="Unassembled WGS sequence"/>
</dbReference>
<evidence type="ECO:0000256" key="2">
    <source>
        <dbReference type="SAM" id="MobiDB-lite"/>
    </source>
</evidence>
<dbReference type="EMBL" id="JALPRX010000009">
    <property type="protein sequence ID" value="MCK8783384.1"/>
    <property type="molecule type" value="Genomic_DNA"/>
</dbReference>
<accession>A0A9X1Y3N0</accession>
<dbReference type="SUPFAM" id="SSF56529">
    <property type="entry name" value="FAH"/>
    <property type="match status" value="1"/>
</dbReference>
<evidence type="ECO:0000313" key="4">
    <source>
        <dbReference type="EMBL" id="MCK8783384.1"/>
    </source>
</evidence>
<evidence type="ECO:0000256" key="1">
    <source>
        <dbReference type="ARBA" id="ARBA00023239"/>
    </source>
</evidence>
<dbReference type="InterPro" id="IPR011234">
    <property type="entry name" value="Fumarylacetoacetase-like_C"/>
</dbReference>
<feature type="compositionally biased region" description="Low complexity" evidence="2">
    <location>
        <begin position="15"/>
        <end position="30"/>
    </location>
</feature>
<keyword evidence="1" id="KW-0456">Lyase</keyword>
<reference evidence="4" key="1">
    <citation type="submission" date="2022-04" db="EMBL/GenBank/DDBJ databases">
        <title>Roseomonas acroporae sp. nov., isolated from coral Acropora digitifera.</title>
        <authorList>
            <person name="Sun H."/>
        </authorList>
    </citation>
    <scope>NUCLEOTIDE SEQUENCE</scope>
    <source>
        <strain evidence="4">NAR14</strain>
    </source>
</reference>
<dbReference type="InterPro" id="IPR050772">
    <property type="entry name" value="Hydratase-Decarb/MhpD_sf"/>
</dbReference>